<feature type="compositionally biased region" description="Basic and acidic residues" evidence="1">
    <location>
        <begin position="54"/>
        <end position="71"/>
    </location>
</feature>
<accession>A0A399QEW3</accession>
<protein>
    <submittedName>
        <fullName evidence="2">Uncharacterized protein</fullName>
    </submittedName>
</protein>
<gene>
    <name evidence="2" type="ORF">DZF97_03125</name>
</gene>
<evidence type="ECO:0000256" key="1">
    <source>
        <dbReference type="SAM" id="MobiDB-lite"/>
    </source>
</evidence>
<organism evidence="2 3">
    <name type="scientific">Clavibacter nebraskensis</name>
    <dbReference type="NCBI Taxonomy" id="31963"/>
    <lineage>
        <taxon>Bacteria</taxon>
        <taxon>Bacillati</taxon>
        <taxon>Actinomycetota</taxon>
        <taxon>Actinomycetes</taxon>
        <taxon>Micrococcales</taxon>
        <taxon>Microbacteriaceae</taxon>
        <taxon>Clavibacter</taxon>
    </lineage>
</organism>
<sequence>MALPGVEPFQPSHHVAMREVGDEADEGGQHGSADVGVHHVDGGLAEELQVVDPLLRDPLQRDDERRGREPADDPEDDLVEDPPGRAPADARESPGRVDVRGERTQRVRQEDHPVAGRRDGRRVPGSGLGSGCVRRRAPATGRPSSCVSLIASPLVTAPRGADPDYPADGETATAGAEGPGTLPDAGPSRSCW</sequence>
<evidence type="ECO:0000313" key="2">
    <source>
        <dbReference type="EMBL" id="RIJ17310.1"/>
    </source>
</evidence>
<feature type="region of interest" description="Disordered" evidence="1">
    <location>
        <begin position="1"/>
        <end position="192"/>
    </location>
</feature>
<dbReference type="Proteomes" id="UP000265361">
    <property type="component" value="Unassembled WGS sequence"/>
</dbReference>
<reference evidence="2 3" key="1">
    <citation type="submission" date="2018-08" db="EMBL/GenBank/DDBJ databases">
        <title>Genome Sequence of Clavibacter michiganensis Subspecies type strains, and the Atypical Peach-Colored Strains Isolated from Tomato.</title>
        <authorList>
            <person name="Osdaghi E."/>
            <person name="Portier P."/>
            <person name="Briand M."/>
            <person name="Jacques M.-A."/>
        </authorList>
    </citation>
    <scope>NUCLEOTIDE SEQUENCE [LARGE SCALE GENOMIC DNA]</scope>
    <source>
        <strain evidence="2 3">CFBP 7577</strain>
    </source>
</reference>
<feature type="compositionally biased region" description="Basic and acidic residues" evidence="1">
    <location>
        <begin position="88"/>
        <end position="122"/>
    </location>
</feature>
<dbReference type="EMBL" id="QWED01000046">
    <property type="protein sequence ID" value="RIJ17310.1"/>
    <property type="molecule type" value="Genomic_DNA"/>
</dbReference>
<feature type="compositionally biased region" description="Low complexity" evidence="1">
    <location>
        <begin position="166"/>
        <end position="181"/>
    </location>
</feature>
<proteinExistence type="predicted"/>
<evidence type="ECO:0000313" key="3">
    <source>
        <dbReference type="Proteomes" id="UP000265361"/>
    </source>
</evidence>
<name>A0A399QEW3_9MICO</name>
<comment type="caution">
    <text evidence="2">The sequence shown here is derived from an EMBL/GenBank/DDBJ whole genome shotgun (WGS) entry which is preliminary data.</text>
</comment>
<dbReference type="AlphaFoldDB" id="A0A399QEW3"/>